<feature type="region of interest" description="Disordered" evidence="1">
    <location>
        <begin position="37"/>
        <end position="94"/>
    </location>
</feature>
<name>A0ABU6VEN3_9FABA</name>
<proteinExistence type="predicted"/>
<evidence type="ECO:0000256" key="1">
    <source>
        <dbReference type="SAM" id="MobiDB-lite"/>
    </source>
</evidence>
<feature type="compositionally biased region" description="Basic and acidic residues" evidence="1">
    <location>
        <begin position="71"/>
        <end position="94"/>
    </location>
</feature>
<feature type="chain" id="PRO_5046866604" evidence="2">
    <location>
        <begin position="23"/>
        <end position="160"/>
    </location>
</feature>
<dbReference type="Proteomes" id="UP001341840">
    <property type="component" value="Unassembled WGS sequence"/>
</dbReference>
<gene>
    <name evidence="3" type="ORF">PIB30_033330</name>
</gene>
<reference evidence="3 4" key="1">
    <citation type="journal article" date="2023" name="Plants (Basel)">
        <title>Bridging the Gap: Combining Genomics and Transcriptomics Approaches to Understand Stylosanthes scabra, an Orphan Legume from the Brazilian Caatinga.</title>
        <authorList>
            <person name="Ferreira-Neto J.R.C."/>
            <person name="da Silva M.D."/>
            <person name="Binneck E."/>
            <person name="de Melo N.F."/>
            <person name="da Silva R.H."/>
            <person name="de Melo A.L.T.M."/>
            <person name="Pandolfi V."/>
            <person name="Bustamante F.O."/>
            <person name="Brasileiro-Vidal A.C."/>
            <person name="Benko-Iseppon A.M."/>
        </authorList>
    </citation>
    <scope>NUCLEOTIDE SEQUENCE [LARGE SCALE GENOMIC DNA]</scope>
    <source>
        <tissue evidence="3">Leaves</tissue>
    </source>
</reference>
<accession>A0ABU6VEN3</accession>
<feature type="compositionally biased region" description="Polar residues" evidence="1">
    <location>
        <begin position="61"/>
        <end position="70"/>
    </location>
</feature>
<protein>
    <submittedName>
        <fullName evidence="3">Uncharacterized protein</fullName>
    </submittedName>
</protein>
<dbReference type="EMBL" id="JASCZI010151185">
    <property type="protein sequence ID" value="MED6170678.1"/>
    <property type="molecule type" value="Genomic_DNA"/>
</dbReference>
<keyword evidence="2" id="KW-0732">Signal</keyword>
<organism evidence="3 4">
    <name type="scientific">Stylosanthes scabra</name>
    <dbReference type="NCBI Taxonomy" id="79078"/>
    <lineage>
        <taxon>Eukaryota</taxon>
        <taxon>Viridiplantae</taxon>
        <taxon>Streptophyta</taxon>
        <taxon>Embryophyta</taxon>
        <taxon>Tracheophyta</taxon>
        <taxon>Spermatophyta</taxon>
        <taxon>Magnoliopsida</taxon>
        <taxon>eudicotyledons</taxon>
        <taxon>Gunneridae</taxon>
        <taxon>Pentapetalae</taxon>
        <taxon>rosids</taxon>
        <taxon>fabids</taxon>
        <taxon>Fabales</taxon>
        <taxon>Fabaceae</taxon>
        <taxon>Papilionoideae</taxon>
        <taxon>50 kb inversion clade</taxon>
        <taxon>dalbergioids sensu lato</taxon>
        <taxon>Dalbergieae</taxon>
        <taxon>Pterocarpus clade</taxon>
        <taxon>Stylosanthes</taxon>
    </lineage>
</organism>
<feature type="signal peptide" evidence="2">
    <location>
        <begin position="1"/>
        <end position="22"/>
    </location>
</feature>
<evidence type="ECO:0000256" key="2">
    <source>
        <dbReference type="SAM" id="SignalP"/>
    </source>
</evidence>
<feature type="region of interest" description="Disordered" evidence="1">
    <location>
        <begin position="139"/>
        <end position="160"/>
    </location>
</feature>
<sequence>MGLKTMTNLVLLFTGGLNAVSSILSSPESFFTVYQPRPSTSSTAEMPLSTEKKKSKAITKTPRTPNSKATDSVKEQYNRTHNKHEVMDGSGEARRVALAEKTPTTAMEATTSEHVERSGWWRRERTCEVTGAPLQRRERVEQLLDGEEDTYDGAYSQATS</sequence>
<comment type="caution">
    <text evidence="3">The sequence shown here is derived from an EMBL/GenBank/DDBJ whole genome shotgun (WGS) entry which is preliminary data.</text>
</comment>
<evidence type="ECO:0000313" key="4">
    <source>
        <dbReference type="Proteomes" id="UP001341840"/>
    </source>
</evidence>
<evidence type="ECO:0000313" key="3">
    <source>
        <dbReference type="EMBL" id="MED6170678.1"/>
    </source>
</evidence>
<keyword evidence="4" id="KW-1185">Reference proteome</keyword>